<feature type="transmembrane region" description="Helical" evidence="7">
    <location>
        <begin position="169"/>
        <end position="188"/>
    </location>
</feature>
<feature type="transmembrane region" description="Helical" evidence="7">
    <location>
        <begin position="238"/>
        <end position="259"/>
    </location>
</feature>
<protein>
    <submittedName>
        <fullName evidence="10">Sugar ABC transporter permease</fullName>
    </submittedName>
</protein>
<evidence type="ECO:0000256" key="8">
    <source>
        <dbReference type="SAM" id="MobiDB-lite"/>
    </source>
</evidence>
<accession>A0ABX0ZPV0</accession>
<evidence type="ECO:0000256" key="3">
    <source>
        <dbReference type="ARBA" id="ARBA00022475"/>
    </source>
</evidence>
<evidence type="ECO:0000256" key="5">
    <source>
        <dbReference type="ARBA" id="ARBA00022989"/>
    </source>
</evidence>
<dbReference type="CDD" id="cd06261">
    <property type="entry name" value="TM_PBP2"/>
    <property type="match status" value="1"/>
</dbReference>
<feature type="transmembrane region" description="Helical" evidence="7">
    <location>
        <begin position="92"/>
        <end position="117"/>
    </location>
</feature>
<proteinExistence type="inferred from homology"/>
<comment type="caution">
    <text evidence="10">The sequence shown here is derived from an EMBL/GenBank/DDBJ whole genome shotgun (WGS) entry which is preliminary data.</text>
</comment>
<keyword evidence="3" id="KW-1003">Cell membrane</keyword>
<dbReference type="Pfam" id="PF00528">
    <property type="entry name" value="BPD_transp_1"/>
    <property type="match status" value="1"/>
</dbReference>
<dbReference type="Proteomes" id="UP000734511">
    <property type="component" value="Unassembled WGS sequence"/>
</dbReference>
<evidence type="ECO:0000256" key="2">
    <source>
        <dbReference type="ARBA" id="ARBA00022448"/>
    </source>
</evidence>
<evidence type="ECO:0000313" key="10">
    <source>
        <dbReference type="EMBL" id="NJP43651.1"/>
    </source>
</evidence>
<evidence type="ECO:0000256" key="7">
    <source>
        <dbReference type="RuleBase" id="RU363032"/>
    </source>
</evidence>
<evidence type="ECO:0000256" key="4">
    <source>
        <dbReference type="ARBA" id="ARBA00022692"/>
    </source>
</evidence>
<feature type="transmembrane region" description="Helical" evidence="7">
    <location>
        <begin position="279"/>
        <end position="303"/>
    </location>
</feature>
<name>A0ABX0ZPV0_9ACTN</name>
<feature type="region of interest" description="Disordered" evidence="8">
    <location>
        <begin position="1"/>
        <end position="30"/>
    </location>
</feature>
<dbReference type="PANTHER" id="PTHR30193:SF37">
    <property type="entry name" value="INNER MEMBRANE ABC TRANSPORTER PERMEASE PROTEIN YCJO"/>
    <property type="match status" value="1"/>
</dbReference>
<feature type="transmembrane region" description="Helical" evidence="7">
    <location>
        <begin position="35"/>
        <end position="63"/>
    </location>
</feature>
<dbReference type="EMBL" id="JAATEJ010000005">
    <property type="protein sequence ID" value="NJP43651.1"/>
    <property type="molecule type" value="Genomic_DNA"/>
</dbReference>
<keyword evidence="2 7" id="KW-0813">Transport</keyword>
<feature type="domain" description="ABC transmembrane type-1" evidence="9">
    <location>
        <begin position="88"/>
        <end position="302"/>
    </location>
</feature>
<dbReference type="SUPFAM" id="SSF161098">
    <property type="entry name" value="MetI-like"/>
    <property type="match status" value="1"/>
</dbReference>
<keyword evidence="11" id="KW-1185">Reference proteome</keyword>
<feature type="compositionally biased region" description="Low complexity" evidence="8">
    <location>
        <begin position="16"/>
        <end position="30"/>
    </location>
</feature>
<keyword evidence="4 7" id="KW-0812">Transmembrane</keyword>
<dbReference type="InterPro" id="IPR051393">
    <property type="entry name" value="ABC_transporter_permease"/>
</dbReference>
<comment type="similarity">
    <text evidence="7">Belongs to the binding-protein-dependent transport system permease family.</text>
</comment>
<organism evidence="10 11">
    <name type="scientific">Actinacidiphila epipremni</name>
    <dbReference type="NCBI Taxonomy" id="2053013"/>
    <lineage>
        <taxon>Bacteria</taxon>
        <taxon>Bacillati</taxon>
        <taxon>Actinomycetota</taxon>
        <taxon>Actinomycetes</taxon>
        <taxon>Kitasatosporales</taxon>
        <taxon>Streptomycetaceae</taxon>
        <taxon>Actinacidiphila</taxon>
    </lineage>
</organism>
<dbReference type="PANTHER" id="PTHR30193">
    <property type="entry name" value="ABC TRANSPORTER PERMEASE PROTEIN"/>
    <property type="match status" value="1"/>
</dbReference>
<evidence type="ECO:0000259" key="9">
    <source>
        <dbReference type="PROSITE" id="PS50928"/>
    </source>
</evidence>
<keyword evidence="5 7" id="KW-1133">Transmembrane helix</keyword>
<feature type="transmembrane region" description="Helical" evidence="7">
    <location>
        <begin position="129"/>
        <end position="149"/>
    </location>
</feature>
<gene>
    <name evidence="10" type="ORF">HCN08_09590</name>
</gene>
<dbReference type="InterPro" id="IPR035906">
    <property type="entry name" value="MetI-like_sf"/>
</dbReference>
<dbReference type="RefSeq" id="WP_167982502.1">
    <property type="nucleotide sequence ID" value="NZ_JAATEJ010000005.1"/>
</dbReference>
<sequence>MTTTDSPRVEKRRPVPRAGAGRPGRRSGASVARPGLAWAAPATLFFTLFAVVPLIMVAVLSFAEWDGVDALSFTGVDNWKTLFHDHVMLQSIWLTLLTTVLGVVVQTPLSILLGVWAAGKQRNRAVLSAIYFIPLLLSATAISILWRALLDPNFGVPSQARWLFGDGNLFGHQSTAIGVLIFVGAWQYTPFHTLIYQGATRAIPQVLYQAAAIDGAGRVRQFWSITLPQLRTTMVTSMILMVVGGMTVFDTVLILTQGGPGTDTTTTPYYSYVKGFKDFQFGYASAIALILVVVATIISLVIVKFSGYDKMRSSSEGL</sequence>
<dbReference type="Gene3D" id="1.10.3720.10">
    <property type="entry name" value="MetI-like"/>
    <property type="match status" value="1"/>
</dbReference>
<dbReference type="PROSITE" id="PS50928">
    <property type="entry name" value="ABC_TM1"/>
    <property type="match status" value="1"/>
</dbReference>
<evidence type="ECO:0000313" key="11">
    <source>
        <dbReference type="Proteomes" id="UP000734511"/>
    </source>
</evidence>
<evidence type="ECO:0000256" key="1">
    <source>
        <dbReference type="ARBA" id="ARBA00004651"/>
    </source>
</evidence>
<keyword evidence="6 7" id="KW-0472">Membrane</keyword>
<dbReference type="InterPro" id="IPR000515">
    <property type="entry name" value="MetI-like"/>
</dbReference>
<comment type="subcellular location">
    <subcellularLocation>
        <location evidence="1 7">Cell membrane</location>
        <topology evidence="1 7">Multi-pass membrane protein</topology>
    </subcellularLocation>
</comment>
<reference evidence="10 11" key="1">
    <citation type="submission" date="2020-03" db="EMBL/GenBank/DDBJ databases">
        <title>WGS of actinomycetes isolated from Thailand.</title>
        <authorList>
            <person name="Thawai C."/>
        </authorList>
    </citation>
    <scope>NUCLEOTIDE SEQUENCE [LARGE SCALE GENOMIC DNA]</scope>
    <source>
        <strain evidence="10 11">PRB2-1</strain>
    </source>
</reference>
<evidence type="ECO:0000256" key="6">
    <source>
        <dbReference type="ARBA" id="ARBA00023136"/>
    </source>
</evidence>